<dbReference type="EMBL" id="OX458333">
    <property type="protein sequence ID" value="CAI8896139.1"/>
    <property type="molecule type" value="Genomic_DNA"/>
</dbReference>
<feature type="region of interest" description="Disordered" evidence="1">
    <location>
        <begin position="49"/>
        <end position="79"/>
    </location>
</feature>
<protein>
    <submittedName>
        <fullName evidence="2">Uncharacterized protein</fullName>
    </submittedName>
</protein>
<gene>
    <name evidence="2" type="ORF">MSZNOR_3344</name>
</gene>
<sequence>MGYFGFAPSLVRTLRALSARPNVFPTHLLVTQRTNSPGASLDRRRLARRANLRDGVSTSNSPAGRDPLKNNALPEAASLFQPTSEMKTALLDVSNCRI</sequence>
<accession>A0ABM9I4Z2</accession>
<organism evidence="2 3">
    <name type="scientific">Methylocaldum szegediense</name>
    <dbReference type="NCBI Taxonomy" id="73780"/>
    <lineage>
        <taxon>Bacteria</taxon>
        <taxon>Pseudomonadati</taxon>
        <taxon>Pseudomonadota</taxon>
        <taxon>Gammaproteobacteria</taxon>
        <taxon>Methylococcales</taxon>
        <taxon>Methylococcaceae</taxon>
        <taxon>Methylocaldum</taxon>
    </lineage>
</organism>
<evidence type="ECO:0000313" key="2">
    <source>
        <dbReference type="EMBL" id="CAI8896139.1"/>
    </source>
</evidence>
<reference evidence="2 3" key="1">
    <citation type="submission" date="2023-03" db="EMBL/GenBank/DDBJ databases">
        <authorList>
            <person name="Pearce D."/>
        </authorList>
    </citation>
    <scope>NUCLEOTIDE SEQUENCE [LARGE SCALE GENOMIC DNA]</scope>
    <source>
        <strain evidence="2">Msz</strain>
    </source>
</reference>
<keyword evidence="3" id="KW-1185">Reference proteome</keyword>
<evidence type="ECO:0000313" key="3">
    <source>
        <dbReference type="Proteomes" id="UP001162030"/>
    </source>
</evidence>
<evidence type="ECO:0000256" key="1">
    <source>
        <dbReference type="SAM" id="MobiDB-lite"/>
    </source>
</evidence>
<name>A0ABM9I4Z2_9GAMM</name>
<dbReference type="Proteomes" id="UP001162030">
    <property type="component" value="Chromosome"/>
</dbReference>
<proteinExistence type="predicted"/>